<comment type="caution">
    <text evidence="5">The sequence shown here is derived from an EMBL/GenBank/DDBJ whole genome shotgun (WGS) entry which is preliminary data.</text>
</comment>
<evidence type="ECO:0000259" key="4">
    <source>
        <dbReference type="SMART" id="SM00560"/>
    </source>
</evidence>
<feature type="compositionally biased region" description="Low complexity" evidence="3">
    <location>
        <begin position="34"/>
        <end position="43"/>
    </location>
</feature>
<dbReference type="Pfam" id="PF13385">
    <property type="entry name" value="Laminin_G_3"/>
    <property type="match status" value="2"/>
</dbReference>
<proteinExistence type="predicted"/>
<feature type="domain" description="LamG-like jellyroll fold" evidence="4">
    <location>
        <begin position="812"/>
        <end position="954"/>
    </location>
</feature>
<accession>A0ABT2K3U7</accession>
<dbReference type="PANTHER" id="PTHR46943">
    <property type="entry name" value="PENTRAXIN-RELATED PROTEIN PTX3"/>
    <property type="match status" value="1"/>
</dbReference>
<keyword evidence="2" id="KW-1015">Disulfide bond</keyword>
<evidence type="ECO:0000313" key="5">
    <source>
        <dbReference type="EMBL" id="MCT2594853.1"/>
    </source>
</evidence>
<sequence length="1319" mass="140762">MGRALRRRRRRRRRSLRSGWVVSVLGLALAAGLLPGSSAASPPGRSPQQPQPTSAATAGDESGAEAAPRSEEEALAEAERTGEAVEVTSRRGESSELFATPDGKLEGREYLRPIRARVDGDWQRVDTDLAASEGGMVAPKVATIGLEFSGGGDAPLVRMERTGRELEVRWPKGELPTPQLTGDTAVYPEVLPGVDLRLSAQVDGFSQLLVVKSAQAAASTELSELRLGLDAAGMTVRETSSGGLEAVDAGARTPVFEASTPLMWDSSEGAGGAGDAAPSAKRSAALEGEDGGDGEPAPTESGKLAPVGVEVPAAGDELVLTPDEDVLRGEDTAYPVFIDPQWHSPRASAWTMASRYWSSSPQWKFNGESNAGLGYCGWAYCKPQDLKRLFYRIPTSRFAGKDILSAEFVVRNVHSASCTDREVQLWRTKGISSSTTWNSQSASGFWVERLSSKSFAYGYEGCASKDAEFSVKAAVQEAASKKWSSLTFGMKATSESDKLTWKRFSDKAHLRVKYNRPPYQVRMSQLTMEYGGVCKSSGDKARVRTLGKVYASNIKDPDRDHVAVQFQAKWDTGDGKGLIARWKPGRTTYKKSGSDFAVSLPSSVPENRTVHWYVRVYDGAQYSSWSAAGSPTACYFVRDTKVPKAPSISSGEYPASDPGDPDDPWYDGVGRYGFFALDASDSDVNRYRYGINGDPSAKRQLSTSGGAAKSAKVLPGKPGLNFVTAQAFDEAGNGSEIRTYQFRVKAGQPERATWQFDEDAGGTEAEGSTPGRKATVHGGVSPGDEGAIGTAATFNGTDGYATTDIPVVNNRRGFTVSAWVRMSELTDRAAIIAAQPGNHAPGFELYYSAAHNRWVFNHYASDDIDAKVVRAMADQPGDAHPGEWTHLVGSYDGVEKHLRLFVNGKLAGQTDHPSAWEARRGLRIGAGSYGELTKNFFPGQIDSLQIFDKRIAQSEVDTLHAKGRVGDPGRPAIAVFDMEEAPGATELAAHGDVLPAKYHGGVTAGADGVAGKSLSLNGTDGHARVASPHVNSSRSFSVSAWAKLEHKTNVAAIITAQAGEHRPGFELYYSADLDKWAFNQYDADDPEAKPVRATQLDGQSAHPGDWAHLVGVHDTLANTLTLYVNGTEAGSTELSGAFYADGPLQIGAGNYSGEPGRHFPGQIDDLRLFDRPVSAHEAQQLFQQRPVLTGRWQMDDASDPANGTGTTPDAGPLNNDATLHGDARIDPSGAFMGDNGLLLDGVDDYAQTGEVPVDTSKSFTVTAWVRAAAELDEAKTAVSATGDEQSAFTVGFVPDPAAPGGAGLWQMGMSGSDSDKPAR</sequence>
<dbReference type="InterPro" id="IPR006558">
    <property type="entry name" value="LamG-like"/>
</dbReference>
<keyword evidence="1" id="KW-0732">Signal</keyword>
<dbReference type="SMART" id="SM00560">
    <property type="entry name" value="LamGL"/>
    <property type="match status" value="2"/>
</dbReference>
<dbReference type="Proteomes" id="UP001156389">
    <property type="component" value="Unassembled WGS sequence"/>
</dbReference>
<evidence type="ECO:0000256" key="2">
    <source>
        <dbReference type="ARBA" id="ARBA00023157"/>
    </source>
</evidence>
<dbReference type="PANTHER" id="PTHR46943:SF1">
    <property type="entry name" value="PENTRAXIN-RELATED PROTEIN PTX3"/>
    <property type="match status" value="1"/>
</dbReference>
<evidence type="ECO:0000256" key="3">
    <source>
        <dbReference type="SAM" id="MobiDB-lite"/>
    </source>
</evidence>
<dbReference type="EMBL" id="JAJAGO010000035">
    <property type="protein sequence ID" value="MCT2594853.1"/>
    <property type="molecule type" value="Genomic_DNA"/>
</dbReference>
<dbReference type="SUPFAM" id="SSF49899">
    <property type="entry name" value="Concanavalin A-like lectins/glucanases"/>
    <property type="match status" value="3"/>
</dbReference>
<name>A0ABT2K3U7_9ACTN</name>
<gene>
    <name evidence="5" type="ORF">LHJ74_33930</name>
</gene>
<dbReference type="Gene3D" id="2.60.120.200">
    <property type="match status" value="3"/>
</dbReference>
<protein>
    <submittedName>
        <fullName evidence="5">LamG domain-containing protein</fullName>
    </submittedName>
</protein>
<dbReference type="InterPro" id="IPR013320">
    <property type="entry name" value="ConA-like_dom_sf"/>
</dbReference>
<feature type="compositionally biased region" description="Basic and acidic residues" evidence="3">
    <location>
        <begin position="68"/>
        <end position="94"/>
    </location>
</feature>
<feature type="region of interest" description="Disordered" evidence="3">
    <location>
        <begin position="1299"/>
        <end position="1319"/>
    </location>
</feature>
<feature type="non-terminal residue" evidence="5">
    <location>
        <position position="1319"/>
    </location>
</feature>
<feature type="compositionally biased region" description="Polar residues" evidence="3">
    <location>
        <begin position="46"/>
        <end position="56"/>
    </location>
</feature>
<reference evidence="5 6" key="1">
    <citation type="submission" date="2021-10" db="EMBL/GenBank/DDBJ databases">
        <title>Streptomyces gossypii sp. nov., isolated from soil collected from cotton field.</title>
        <authorList>
            <person name="Ge X."/>
            <person name="Chen X."/>
            <person name="Liu W."/>
        </authorList>
    </citation>
    <scope>NUCLEOTIDE SEQUENCE [LARGE SCALE GENOMIC DNA]</scope>
    <source>
        <strain evidence="5 6">N2-109</strain>
    </source>
</reference>
<feature type="region of interest" description="Disordered" evidence="3">
    <location>
        <begin position="34"/>
        <end position="101"/>
    </location>
</feature>
<keyword evidence="6" id="KW-1185">Reference proteome</keyword>
<feature type="region of interest" description="Disordered" evidence="3">
    <location>
        <begin position="262"/>
        <end position="304"/>
    </location>
</feature>
<dbReference type="InterPro" id="IPR042837">
    <property type="entry name" value="PTX3"/>
</dbReference>
<evidence type="ECO:0000313" key="6">
    <source>
        <dbReference type="Proteomes" id="UP001156389"/>
    </source>
</evidence>
<feature type="domain" description="LamG-like jellyroll fold" evidence="4">
    <location>
        <begin position="1034"/>
        <end position="1176"/>
    </location>
</feature>
<evidence type="ECO:0000256" key="1">
    <source>
        <dbReference type="ARBA" id="ARBA00022729"/>
    </source>
</evidence>
<organism evidence="5 6">
    <name type="scientific">Streptomyces gossypii</name>
    <dbReference type="NCBI Taxonomy" id="2883101"/>
    <lineage>
        <taxon>Bacteria</taxon>
        <taxon>Bacillati</taxon>
        <taxon>Actinomycetota</taxon>
        <taxon>Actinomycetes</taxon>
        <taxon>Kitasatosporales</taxon>
        <taxon>Streptomycetaceae</taxon>
        <taxon>Streptomyces</taxon>
    </lineage>
</organism>